<dbReference type="AlphaFoldDB" id="A0A940DGM9"/>
<comment type="subcellular location">
    <subcellularLocation>
        <location evidence="1">Cell membrane</location>
        <topology evidence="1">Multi-pass membrane protein</topology>
    </subcellularLocation>
</comment>
<evidence type="ECO:0000256" key="6">
    <source>
        <dbReference type="ARBA" id="ARBA00022989"/>
    </source>
</evidence>
<feature type="domain" description="Phosphotransferase system EIIC" evidence="9">
    <location>
        <begin position="78"/>
        <end position="426"/>
    </location>
</feature>
<dbReference type="GO" id="GO:0005886">
    <property type="term" value="C:plasma membrane"/>
    <property type="evidence" value="ECO:0007669"/>
    <property type="project" value="UniProtKB-SubCell"/>
</dbReference>
<feature type="transmembrane region" description="Helical" evidence="8">
    <location>
        <begin position="210"/>
        <end position="234"/>
    </location>
</feature>
<evidence type="ECO:0000313" key="11">
    <source>
        <dbReference type="Proteomes" id="UP000727857"/>
    </source>
</evidence>
<evidence type="ECO:0000256" key="3">
    <source>
        <dbReference type="ARBA" id="ARBA00022475"/>
    </source>
</evidence>
<reference evidence="10" key="1">
    <citation type="submission" date="2020-10" db="EMBL/GenBank/DDBJ databases">
        <authorList>
            <person name="Gilroy R."/>
        </authorList>
    </citation>
    <scope>NUCLEOTIDE SEQUENCE</scope>
    <source>
        <strain evidence="10">517</strain>
    </source>
</reference>
<reference evidence="10" key="2">
    <citation type="journal article" date="2021" name="PeerJ">
        <title>Extensive microbial diversity within the chicken gut microbiome revealed by metagenomics and culture.</title>
        <authorList>
            <person name="Gilroy R."/>
            <person name="Ravi A."/>
            <person name="Getino M."/>
            <person name="Pursley I."/>
            <person name="Horton D.L."/>
            <person name="Alikhan N.F."/>
            <person name="Baker D."/>
            <person name="Gharbi K."/>
            <person name="Hall N."/>
            <person name="Watson M."/>
            <person name="Adriaenssens E.M."/>
            <person name="Foster-Nyarko E."/>
            <person name="Jarju S."/>
            <person name="Secka A."/>
            <person name="Antonio M."/>
            <person name="Oren A."/>
            <person name="Chaudhuri R.R."/>
            <person name="La Ragione R."/>
            <person name="Hildebrand F."/>
            <person name="Pallen M.J."/>
        </authorList>
    </citation>
    <scope>NUCLEOTIDE SEQUENCE</scope>
    <source>
        <strain evidence="10">517</strain>
    </source>
</reference>
<keyword evidence="6 8" id="KW-1133">Transmembrane helix</keyword>
<feature type="transmembrane region" description="Helical" evidence="8">
    <location>
        <begin position="87"/>
        <end position="106"/>
    </location>
</feature>
<dbReference type="GO" id="GO:0009401">
    <property type="term" value="P:phosphoenolpyruvate-dependent sugar phosphotransferase system"/>
    <property type="evidence" value="ECO:0007669"/>
    <property type="project" value="InterPro"/>
</dbReference>
<evidence type="ECO:0000256" key="4">
    <source>
        <dbReference type="ARBA" id="ARBA00022597"/>
    </source>
</evidence>
<keyword evidence="3" id="KW-1003">Cell membrane</keyword>
<feature type="transmembrane region" description="Helical" evidence="8">
    <location>
        <begin position="148"/>
        <end position="169"/>
    </location>
</feature>
<evidence type="ECO:0000259" key="9">
    <source>
        <dbReference type="Pfam" id="PF13303"/>
    </source>
</evidence>
<name>A0A940DGM9_9FIRM</name>
<evidence type="ECO:0000313" key="10">
    <source>
        <dbReference type="EMBL" id="MBO8424019.1"/>
    </source>
</evidence>
<evidence type="ECO:0000256" key="8">
    <source>
        <dbReference type="SAM" id="Phobius"/>
    </source>
</evidence>
<evidence type="ECO:0000256" key="7">
    <source>
        <dbReference type="ARBA" id="ARBA00023136"/>
    </source>
</evidence>
<evidence type="ECO:0000256" key="2">
    <source>
        <dbReference type="ARBA" id="ARBA00022448"/>
    </source>
</evidence>
<keyword evidence="4 10" id="KW-0762">Sugar transport</keyword>
<keyword evidence="2" id="KW-0813">Transport</keyword>
<evidence type="ECO:0000256" key="5">
    <source>
        <dbReference type="ARBA" id="ARBA00022692"/>
    </source>
</evidence>
<proteinExistence type="predicted"/>
<comment type="caution">
    <text evidence="10">The sequence shown here is derived from an EMBL/GenBank/DDBJ whole genome shotgun (WGS) entry which is preliminary data.</text>
</comment>
<accession>A0A940DGM9</accession>
<dbReference type="Pfam" id="PF13303">
    <property type="entry name" value="PTS_EIIC_2"/>
    <property type="match status" value="1"/>
</dbReference>
<dbReference type="EMBL" id="JADINF010000077">
    <property type="protein sequence ID" value="MBO8424019.1"/>
    <property type="molecule type" value="Genomic_DNA"/>
</dbReference>
<feature type="transmembrane region" description="Helical" evidence="8">
    <location>
        <begin position="334"/>
        <end position="352"/>
    </location>
</feature>
<feature type="transmembrane region" description="Helical" evidence="8">
    <location>
        <begin position="181"/>
        <end position="198"/>
    </location>
</feature>
<feature type="transmembrane region" description="Helical" evidence="8">
    <location>
        <begin position="359"/>
        <end position="378"/>
    </location>
</feature>
<dbReference type="InterPro" id="IPR003352">
    <property type="entry name" value="PTS_EIIC"/>
</dbReference>
<keyword evidence="5 8" id="KW-0812">Transmembrane</keyword>
<dbReference type="GO" id="GO:0008982">
    <property type="term" value="F:protein-N(PI)-phosphohistidine-sugar phosphotransferase activity"/>
    <property type="evidence" value="ECO:0007669"/>
    <property type="project" value="InterPro"/>
</dbReference>
<feature type="transmembrane region" description="Helical" evidence="8">
    <location>
        <begin position="390"/>
        <end position="410"/>
    </location>
</feature>
<feature type="transmembrane region" description="Helical" evidence="8">
    <location>
        <begin position="246"/>
        <end position="273"/>
    </location>
</feature>
<protein>
    <submittedName>
        <fullName evidence="10">PTS sugar transporter subunit IIC</fullName>
    </submittedName>
</protein>
<feature type="transmembrane region" description="Helical" evidence="8">
    <location>
        <begin position="112"/>
        <end position="136"/>
    </location>
</feature>
<sequence length="428" mass="43803">MTEEKFTDAAKSGADGTANEKNGIAAESAELNVPEEAQVAGNSETVVLKAGNGKTKCLKPDKARVVAVIKKLLDRWFIKAFTGMSQGLFCTLIAGTILAQIGGWITSSGTEAGIAVGNFVTAVANIAKSLMGAGIGVGMAHELKAPKLVMFSAAVAGMAGAFSDQIIAGTYAASFAPGNPIGTYVVALIAIEIGLLVAGKTKVDIVVVPLTMMVVSMLAVYVAYPFILFVNLIGKGIALATGIAPISMGIIIAVAMGILLTLPTSSAAIWLVIAGGAMAADPNMLIAGGAATAGCAAHMVGFAVQSFRENKWGGLIAQGIGTSMLQIPNLMRHPLIMVPPIVASAIVGPLATSVFRLRCTAAGGGMGTSGLVGVFGVIDASAGLIPDWQIALGIIFCMFVIPAVVCFAVSEIMRKMGWIKFNDMKLEL</sequence>
<dbReference type="Proteomes" id="UP000727857">
    <property type="component" value="Unassembled WGS sequence"/>
</dbReference>
<organism evidence="10 11">
    <name type="scientific">Candidatus Stercoripulliclostridium pullicola</name>
    <dbReference type="NCBI Taxonomy" id="2840953"/>
    <lineage>
        <taxon>Bacteria</taxon>
        <taxon>Bacillati</taxon>
        <taxon>Bacillota</taxon>
        <taxon>Clostridia</taxon>
        <taxon>Eubacteriales</taxon>
        <taxon>Candidatus Stercoripulliclostridium</taxon>
    </lineage>
</organism>
<gene>
    <name evidence="10" type="ORF">IAB16_03265</name>
</gene>
<evidence type="ECO:0000256" key="1">
    <source>
        <dbReference type="ARBA" id="ARBA00004651"/>
    </source>
</evidence>
<keyword evidence="7 8" id="KW-0472">Membrane</keyword>